<evidence type="ECO:0000313" key="1">
    <source>
        <dbReference type="EMBL" id="OOF99195.1"/>
    </source>
</evidence>
<organism evidence="1 2">
    <name type="scientific">Aspergillus carbonarius (strain ITEM 5010)</name>
    <dbReference type="NCBI Taxonomy" id="602072"/>
    <lineage>
        <taxon>Eukaryota</taxon>
        <taxon>Fungi</taxon>
        <taxon>Dikarya</taxon>
        <taxon>Ascomycota</taxon>
        <taxon>Pezizomycotina</taxon>
        <taxon>Eurotiomycetes</taxon>
        <taxon>Eurotiomycetidae</taxon>
        <taxon>Eurotiales</taxon>
        <taxon>Aspergillaceae</taxon>
        <taxon>Aspergillus</taxon>
        <taxon>Aspergillus subgen. Circumdati</taxon>
    </lineage>
</organism>
<gene>
    <name evidence="1" type="ORF">ASPCADRAFT_204860</name>
</gene>
<name>A0A1R3RXG3_ASPC5</name>
<proteinExistence type="predicted"/>
<dbReference type="VEuPathDB" id="FungiDB:ASPCADRAFT_204860"/>
<keyword evidence="2" id="KW-1185">Reference proteome</keyword>
<protein>
    <submittedName>
        <fullName evidence="1">Uncharacterized protein</fullName>
    </submittedName>
</protein>
<dbReference type="AlphaFoldDB" id="A0A1R3RXG3"/>
<accession>A0A1R3RXG3</accession>
<reference evidence="2" key="1">
    <citation type="journal article" date="2017" name="Genome Biol.">
        <title>Comparative genomics reveals high biological diversity and specific adaptations in the industrially and medically important fungal genus Aspergillus.</title>
        <authorList>
            <person name="de Vries R.P."/>
            <person name="Riley R."/>
            <person name="Wiebenga A."/>
            <person name="Aguilar-Osorio G."/>
            <person name="Amillis S."/>
            <person name="Uchima C.A."/>
            <person name="Anderluh G."/>
            <person name="Asadollahi M."/>
            <person name="Askin M."/>
            <person name="Barry K."/>
            <person name="Battaglia E."/>
            <person name="Bayram O."/>
            <person name="Benocci T."/>
            <person name="Braus-Stromeyer S.A."/>
            <person name="Caldana C."/>
            <person name="Canovas D."/>
            <person name="Cerqueira G.C."/>
            <person name="Chen F."/>
            <person name="Chen W."/>
            <person name="Choi C."/>
            <person name="Clum A."/>
            <person name="Dos Santos R.A."/>
            <person name="Damasio A.R."/>
            <person name="Diallinas G."/>
            <person name="Emri T."/>
            <person name="Fekete E."/>
            <person name="Flipphi M."/>
            <person name="Freyberg S."/>
            <person name="Gallo A."/>
            <person name="Gournas C."/>
            <person name="Habgood R."/>
            <person name="Hainaut M."/>
            <person name="Harispe M.L."/>
            <person name="Henrissat B."/>
            <person name="Hilden K.S."/>
            <person name="Hope R."/>
            <person name="Hossain A."/>
            <person name="Karabika E."/>
            <person name="Karaffa L."/>
            <person name="Karanyi Z."/>
            <person name="Krasevec N."/>
            <person name="Kuo A."/>
            <person name="Kusch H."/>
            <person name="LaButti K."/>
            <person name="Lagendijk E.L."/>
            <person name="Lapidus A."/>
            <person name="Levasseur A."/>
            <person name="Lindquist E."/>
            <person name="Lipzen A."/>
            <person name="Logrieco A.F."/>
            <person name="MacCabe A."/>
            <person name="Maekelae M.R."/>
            <person name="Malavazi I."/>
            <person name="Melin P."/>
            <person name="Meyer V."/>
            <person name="Mielnichuk N."/>
            <person name="Miskei M."/>
            <person name="Molnar A.P."/>
            <person name="Mule G."/>
            <person name="Ngan C.Y."/>
            <person name="Orejas M."/>
            <person name="Orosz E."/>
            <person name="Ouedraogo J.P."/>
            <person name="Overkamp K.M."/>
            <person name="Park H.-S."/>
            <person name="Perrone G."/>
            <person name="Piumi F."/>
            <person name="Punt P.J."/>
            <person name="Ram A.F."/>
            <person name="Ramon A."/>
            <person name="Rauscher S."/>
            <person name="Record E."/>
            <person name="Riano-Pachon D.M."/>
            <person name="Robert V."/>
            <person name="Roehrig J."/>
            <person name="Ruller R."/>
            <person name="Salamov A."/>
            <person name="Salih N.S."/>
            <person name="Samson R.A."/>
            <person name="Sandor E."/>
            <person name="Sanguinetti M."/>
            <person name="Schuetze T."/>
            <person name="Sepcic K."/>
            <person name="Shelest E."/>
            <person name="Sherlock G."/>
            <person name="Sophianopoulou V."/>
            <person name="Squina F.M."/>
            <person name="Sun H."/>
            <person name="Susca A."/>
            <person name="Todd R.B."/>
            <person name="Tsang A."/>
            <person name="Unkles S.E."/>
            <person name="van de Wiele N."/>
            <person name="van Rossen-Uffink D."/>
            <person name="Oliveira J.V."/>
            <person name="Vesth T.C."/>
            <person name="Visser J."/>
            <person name="Yu J.-H."/>
            <person name="Zhou M."/>
            <person name="Andersen M.R."/>
            <person name="Archer D.B."/>
            <person name="Baker S.E."/>
            <person name="Benoit I."/>
            <person name="Brakhage A.A."/>
            <person name="Braus G.H."/>
            <person name="Fischer R."/>
            <person name="Frisvad J.C."/>
            <person name="Goldman G.H."/>
            <person name="Houbraken J."/>
            <person name="Oakley B."/>
            <person name="Pocsi I."/>
            <person name="Scazzocchio C."/>
            <person name="Seiboth B."/>
            <person name="vanKuyk P.A."/>
            <person name="Wortman J."/>
            <person name="Dyer P.S."/>
            <person name="Grigoriev I.V."/>
        </authorList>
    </citation>
    <scope>NUCLEOTIDE SEQUENCE [LARGE SCALE GENOMIC DNA]</scope>
    <source>
        <strain evidence="2">ITEM 5010</strain>
    </source>
</reference>
<evidence type="ECO:0000313" key="2">
    <source>
        <dbReference type="Proteomes" id="UP000188318"/>
    </source>
</evidence>
<dbReference type="Proteomes" id="UP000188318">
    <property type="component" value="Unassembled WGS sequence"/>
</dbReference>
<sequence length="72" mass="7249">MEEPFGSSAGRESICRMEKTGAAHGLENGALHGISSGVPNVTLGGQEAASVAEVASAAHDLTITSDRTQGQP</sequence>
<dbReference type="EMBL" id="KV907495">
    <property type="protein sequence ID" value="OOF99195.1"/>
    <property type="molecule type" value="Genomic_DNA"/>
</dbReference>